<sequence length="121" mass="13705">MTNSSICKKIIDLRKKNDWSQTTLAKKLGISKSTMSKIENGSRKITTDELIRLAEIFDSSSDYLLGLQNNSCPTTSIQYDLAHLLNSNLQLCYTNEFIVSEEEKAFFKTVISGHYCLKNNT</sequence>
<evidence type="ECO:0000313" key="3">
    <source>
        <dbReference type="EMBL" id="WYJ75521.1"/>
    </source>
</evidence>
<evidence type="ECO:0000259" key="2">
    <source>
        <dbReference type="PROSITE" id="PS50943"/>
    </source>
</evidence>
<dbReference type="SMART" id="SM00530">
    <property type="entry name" value="HTH_XRE"/>
    <property type="match status" value="1"/>
</dbReference>
<dbReference type="InterPro" id="IPR010982">
    <property type="entry name" value="Lambda_DNA-bd_dom_sf"/>
</dbReference>
<accession>A0ABZ2SK33</accession>
<dbReference type="RefSeq" id="WP_207871701.1">
    <property type="nucleotide sequence ID" value="NZ_CP147251.1"/>
</dbReference>
<evidence type="ECO:0000313" key="4">
    <source>
        <dbReference type="Proteomes" id="UP000664701"/>
    </source>
</evidence>
<dbReference type="EMBL" id="CP147251">
    <property type="protein sequence ID" value="WYJ75521.1"/>
    <property type="molecule type" value="Genomic_DNA"/>
</dbReference>
<dbReference type="Proteomes" id="UP000664701">
    <property type="component" value="Chromosome"/>
</dbReference>
<evidence type="ECO:0000256" key="1">
    <source>
        <dbReference type="ARBA" id="ARBA00023125"/>
    </source>
</evidence>
<keyword evidence="4" id="KW-1185">Reference proteome</keyword>
<dbReference type="PROSITE" id="PS50943">
    <property type="entry name" value="HTH_CROC1"/>
    <property type="match status" value="1"/>
</dbReference>
<dbReference type="Gene3D" id="1.10.260.40">
    <property type="entry name" value="lambda repressor-like DNA-binding domains"/>
    <property type="match status" value="1"/>
</dbReference>
<dbReference type="Pfam" id="PF01381">
    <property type="entry name" value="HTH_3"/>
    <property type="match status" value="1"/>
</dbReference>
<reference evidence="3 4" key="1">
    <citation type="submission" date="2021-03" db="EMBL/GenBank/DDBJ databases">
        <authorList>
            <person name="Gilmore M.S."/>
            <person name="Schwartzman J."/>
            <person name="Van Tyne D."/>
            <person name="Martin M."/>
            <person name="Earl A.M."/>
            <person name="Manson A.L."/>
            <person name="Straub T."/>
            <person name="Salamzade R."/>
            <person name="Saavedra J."/>
            <person name="Lebreton F."/>
            <person name="Prichula J."/>
            <person name="Schaufler K."/>
            <person name="Gaca A."/>
            <person name="Sgardioli B."/>
            <person name="Wagenaar J."/>
            <person name="Strong T."/>
        </authorList>
    </citation>
    <scope>NUCLEOTIDE SEQUENCE [LARGE SCALE GENOMIC DNA]</scope>
    <source>
        <strain evidence="3 4">DIV2402</strain>
    </source>
</reference>
<protein>
    <submittedName>
        <fullName evidence="3">HigA family addiction module antidote protein</fullName>
    </submittedName>
</protein>
<organism evidence="3 4">
    <name type="scientific">Candidatus Enterococcus lowellii</name>
    <dbReference type="NCBI Taxonomy" id="2230877"/>
    <lineage>
        <taxon>Bacteria</taxon>
        <taxon>Bacillati</taxon>
        <taxon>Bacillota</taxon>
        <taxon>Bacilli</taxon>
        <taxon>Lactobacillales</taxon>
        <taxon>Enterococcaceae</taxon>
        <taxon>Enterococcus</taxon>
    </lineage>
</organism>
<dbReference type="CDD" id="cd00093">
    <property type="entry name" value="HTH_XRE"/>
    <property type="match status" value="1"/>
</dbReference>
<name>A0ABZ2SK33_9ENTE</name>
<dbReference type="InterPro" id="IPR001387">
    <property type="entry name" value="Cro/C1-type_HTH"/>
</dbReference>
<dbReference type="SUPFAM" id="SSF47413">
    <property type="entry name" value="lambda repressor-like DNA-binding domains"/>
    <property type="match status" value="1"/>
</dbReference>
<gene>
    <name evidence="3" type="ORF">DOK78_000096</name>
</gene>
<proteinExistence type="predicted"/>
<dbReference type="PANTHER" id="PTHR46558:SF11">
    <property type="entry name" value="HTH-TYPE TRANSCRIPTIONAL REGULATOR XRE"/>
    <property type="match status" value="1"/>
</dbReference>
<keyword evidence="1" id="KW-0238">DNA-binding</keyword>
<feature type="domain" description="HTH cro/C1-type" evidence="2">
    <location>
        <begin position="10"/>
        <end position="64"/>
    </location>
</feature>
<dbReference type="PANTHER" id="PTHR46558">
    <property type="entry name" value="TRACRIPTIONAL REGULATORY PROTEIN-RELATED-RELATED"/>
    <property type="match status" value="1"/>
</dbReference>
<reference evidence="3 4" key="2">
    <citation type="submission" date="2024-03" db="EMBL/GenBank/DDBJ databases">
        <title>The Genome Sequence of Enterococcus sp. DIV2402.</title>
        <authorList>
            <consortium name="The Broad Institute Genomics Platform"/>
            <consortium name="The Broad Institute Microbial Omics Core"/>
            <consortium name="The Broad Institute Genomic Center for Infectious Diseases"/>
            <person name="Earl A."/>
            <person name="Manson A."/>
            <person name="Gilmore M."/>
            <person name="Schwartman J."/>
            <person name="Shea T."/>
            <person name="Abouelleil A."/>
            <person name="Cao P."/>
            <person name="Chapman S."/>
            <person name="Cusick C."/>
            <person name="Young S."/>
            <person name="Neafsey D."/>
            <person name="Nusbaum C."/>
            <person name="Birren B."/>
        </authorList>
    </citation>
    <scope>NUCLEOTIDE SEQUENCE [LARGE SCALE GENOMIC DNA]</scope>
    <source>
        <strain evidence="3 4">DIV2402</strain>
    </source>
</reference>